<dbReference type="EMBL" id="LT670817">
    <property type="protein sequence ID" value="SHG56393.1"/>
    <property type="molecule type" value="Genomic_DNA"/>
</dbReference>
<dbReference type="InterPro" id="IPR003115">
    <property type="entry name" value="ParB_N"/>
</dbReference>
<sequence length="298" mass="33423">MARRVHISVRMGFEKRTVSLRLSDIQPLKHISEEVKRSSKYSQISASIAEIGLVEPPVVARSREEFGKFLLLDGHLRLEVLRDRGVGEVDCLISTDDEAFTYNKRVNRIAIIQEHKMILKAVENGVSEERIAKSLNVDVASIRRRRKLLDGICSEAAELLKEKHIALNTFSELRKLGAIRQIEAAELMVAMNNFSNSYVRSLVAATPKAQLAPGYQPRAPKGLSDEQVALMERESASLAREFKVAEQTYGTDHLDLVLANGYVSKLLRNGRVVGYLAKNYQELLFEFQKITEAEATAA</sequence>
<dbReference type="Proteomes" id="UP000189796">
    <property type="component" value="Chromosome I"/>
</dbReference>
<dbReference type="Gene3D" id="1.10.10.2830">
    <property type="match status" value="1"/>
</dbReference>
<dbReference type="Gene3D" id="3.90.1530.30">
    <property type="match status" value="1"/>
</dbReference>
<dbReference type="SUPFAM" id="SSF110849">
    <property type="entry name" value="ParB/Sulfiredoxin"/>
    <property type="match status" value="1"/>
</dbReference>
<name>A0A1M5KW52_9BRAD</name>
<proteinExistence type="predicted"/>
<protein>
    <submittedName>
        <fullName evidence="2">ParB-like nuclease domain-containing protein</fullName>
    </submittedName>
</protein>
<evidence type="ECO:0000313" key="3">
    <source>
        <dbReference type="Proteomes" id="UP000189796"/>
    </source>
</evidence>
<feature type="domain" description="ParB-like N-terminal" evidence="1">
    <location>
        <begin position="18"/>
        <end position="108"/>
    </location>
</feature>
<dbReference type="RefSeq" id="WP_079601057.1">
    <property type="nucleotide sequence ID" value="NZ_LT670817.1"/>
</dbReference>
<dbReference type="Pfam" id="PF07506">
    <property type="entry name" value="RepB"/>
    <property type="match status" value="1"/>
</dbReference>
<dbReference type="InterPro" id="IPR011111">
    <property type="entry name" value="Plasmid_RepB"/>
</dbReference>
<organism evidence="2 3">
    <name type="scientific">Bradyrhizobium erythrophlei</name>
    <dbReference type="NCBI Taxonomy" id="1437360"/>
    <lineage>
        <taxon>Bacteria</taxon>
        <taxon>Pseudomonadati</taxon>
        <taxon>Pseudomonadota</taxon>
        <taxon>Alphaproteobacteria</taxon>
        <taxon>Hyphomicrobiales</taxon>
        <taxon>Nitrobacteraceae</taxon>
        <taxon>Bradyrhizobium</taxon>
    </lineage>
</organism>
<reference evidence="2 3" key="1">
    <citation type="submission" date="2016-11" db="EMBL/GenBank/DDBJ databases">
        <authorList>
            <person name="Jaros S."/>
            <person name="Januszkiewicz K."/>
            <person name="Wedrychowicz H."/>
        </authorList>
    </citation>
    <scope>NUCLEOTIDE SEQUENCE [LARGE SCALE GENOMIC DNA]</scope>
    <source>
        <strain evidence="2 3">GAS138</strain>
    </source>
</reference>
<dbReference type="OrthoDB" id="7632576at2"/>
<accession>A0A1M5KW52</accession>
<evidence type="ECO:0000313" key="2">
    <source>
        <dbReference type="EMBL" id="SHG56393.1"/>
    </source>
</evidence>
<dbReference type="InterPro" id="IPR036086">
    <property type="entry name" value="ParB/Sulfiredoxin_sf"/>
</dbReference>
<dbReference type="SUPFAM" id="SSF109709">
    <property type="entry name" value="KorB DNA-binding domain-like"/>
    <property type="match status" value="1"/>
</dbReference>
<evidence type="ECO:0000259" key="1">
    <source>
        <dbReference type="SMART" id="SM00470"/>
    </source>
</evidence>
<gene>
    <name evidence="2" type="ORF">SAMN05443248_1970</name>
</gene>
<dbReference type="AlphaFoldDB" id="A0A1M5KW52"/>
<dbReference type="SMART" id="SM00470">
    <property type="entry name" value="ParB"/>
    <property type="match status" value="1"/>
</dbReference>